<dbReference type="InterPro" id="IPR051114">
    <property type="entry name" value="Mito_RNA_Proc_CCM1"/>
</dbReference>
<organism evidence="1 2">
    <name type="scientific">Coemansia biformis</name>
    <dbReference type="NCBI Taxonomy" id="1286918"/>
    <lineage>
        <taxon>Eukaryota</taxon>
        <taxon>Fungi</taxon>
        <taxon>Fungi incertae sedis</taxon>
        <taxon>Zoopagomycota</taxon>
        <taxon>Kickxellomycotina</taxon>
        <taxon>Kickxellomycetes</taxon>
        <taxon>Kickxellales</taxon>
        <taxon>Kickxellaceae</taxon>
        <taxon>Coemansia</taxon>
    </lineage>
</organism>
<accession>A0A9W8D0L6</accession>
<sequence length="592" mass="64925">MPRRCAEISVVFDGLNEEGPSWEQVEQALSRYAECIRQPAPPRAARRTGLYAEDNTTQRRQGKHLVRTCRIVGDAVAIYAEGCLRRGENARAASALSRVLAVDGMHDPGFMLSAITIDRLLERQADGSRMTQTNEALLEAVPVAARLPENVLHSVVAAMFRHKCHFEVGLWAPHLSGSNISAAIAEFMLRSLRERQRSIARPPTSRRRELSVDEFLGLAGTCEFNRQARRVVRLLRRRSAGSVTAGHLAKALEIELASVPPEWRLPRTVDLWLREFRRCRIDPGAQPLLAIASAYRSRGDPQFAQQVLAQMMDTPAEAVPGRTVVDAAPHAHSTAALGHVLADFRARGRAPPAPLVTSTIAWLVDSGDVPAAEQLWRDYGCECAMPRGGKSNVRALAKLVQGYARASHVEKAAAFFQVVCQNEAAGNSAGCSAYLTGLLNTVLRSSIHTVDAGGPSTARYDLLLLRLAVEHGVPLDVATYNVLFAGFSRAAQVQAQARPDGLAAAQLSKIARAMRGLYEHMCQQGIVPNDVTVAHLLPLWVFLGRADLAAVLWEQCVYGRTRHKSGQIRIHALAQARRWNVEDRLRPLLGTR</sequence>
<evidence type="ECO:0000313" key="2">
    <source>
        <dbReference type="Proteomes" id="UP001143981"/>
    </source>
</evidence>
<evidence type="ECO:0000313" key="1">
    <source>
        <dbReference type="EMBL" id="KAJ1734742.1"/>
    </source>
</evidence>
<dbReference type="GO" id="GO:0006396">
    <property type="term" value="P:RNA processing"/>
    <property type="evidence" value="ECO:0007669"/>
    <property type="project" value="TreeGrafter"/>
</dbReference>
<dbReference type="OrthoDB" id="185373at2759"/>
<dbReference type="InterPro" id="IPR011990">
    <property type="entry name" value="TPR-like_helical_dom_sf"/>
</dbReference>
<dbReference type="Proteomes" id="UP001143981">
    <property type="component" value="Unassembled WGS sequence"/>
</dbReference>
<dbReference type="EMBL" id="JANBOI010000059">
    <property type="protein sequence ID" value="KAJ1734742.1"/>
    <property type="molecule type" value="Genomic_DNA"/>
</dbReference>
<gene>
    <name evidence="1" type="ORF">LPJ61_000911</name>
</gene>
<dbReference type="GO" id="GO:0005739">
    <property type="term" value="C:mitochondrion"/>
    <property type="evidence" value="ECO:0007669"/>
    <property type="project" value="TreeGrafter"/>
</dbReference>
<comment type="caution">
    <text evidence="1">The sequence shown here is derived from an EMBL/GenBank/DDBJ whole genome shotgun (WGS) entry which is preliminary data.</text>
</comment>
<dbReference type="PANTHER" id="PTHR47934">
    <property type="entry name" value="PENTATRICOPEPTIDE REPEAT-CONTAINING PROTEIN PET309, MITOCHONDRIAL"/>
    <property type="match status" value="1"/>
</dbReference>
<proteinExistence type="predicted"/>
<reference evidence="1" key="1">
    <citation type="submission" date="2022-07" db="EMBL/GenBank/DDBJ databases">
        <title>Phylogenomic reconstructions and comparative analyses of Kickxellomycotina fungi.</title>
        <authorList>
            <person name="Reynolds N.K."/>
            <person name="Stajich J.E."/>
            <person name="Barry K."/>
            <person name="Grigoriev I.V."/>
            <person name="Crous P."/>
            <person name="Smith M.E."/>
        </authorList>
    </citation>
    <scope>NUCLEOTIDE SEQUENCE</scope>
    <source>
        <strain evidence="1">BCRC 34381</strain>
    </source>
</reference>
<dbReference type="Gene3D" id="1.25.40.10">
    <property type="entry name" value="Tetratricopeptide repeat domain"/>
    <property type="match status" value="2"/>
</dbReference>
<dbReference type="GO" id="GO:0003729">
    <property type="term" value="F:mRNA binding"/>
    <property type="evidence" value="ECO:0007669"/>
    <property type="project" value="TreeGrafter"/>
</dbReference>
<name>A0A9W8D0L6_9FUNG</name>
<dbReference type="AlphaFoldDB" id="A0A9W8D0L6"/>
<protein>
    <submittedName>
        <fullName evidence="1">Uncharacterized protein</fullName>
    </submittedName>
</protein>
<keyword evidence="2" id="KW-1185">Reference proteome</keyword>
<dbReference type="PANTHER" id="PTHR47934:SF6">
    <property type="entry name" value="MITOCHONDRIAL GROUP I INTRON SPLICING FACTOR CCM1-RELATED"/>
    <property type="match status" value="1"/>
</dbReference>
<dbReference type="GO" id="GO:0007005">
    <property type="term" value="P:mitochondrion organization"/>
    <property type="evidence" value="ECO:0007669"/>
    <property type="project" value="TreeGrafter"/>
</dbReference>